<feature type="domain" description="Response regulatory" evidence="6">
    <location>
        <begin position="811"/>
        <end position="927"/>
    </location>
</feature>
<dbReference type="InterPro" id="IPR011006">
    <property type="entry name" value="CheY-like_superfamily"/>
</dbReference>
<dbReference type="GO" id="GO:0000155">
    <property type="term" value="F:phosphorelay sensor kinase activity"/>
    <property type="evidence" value="ECO:0007669"/>
    <property type="project" value="InterPro"/>
</dbReference>
<dbReference type="Pfam" id="PF08448">
    <property type="entry name" value="PAS_4"/>
    <property type="match status" value="1"/>
</dbReference>
<gene>
    <name evidence="8" type="ORF">F1189_15085</name>
</gene>
<evidence type="ECO:0000259" key="6">
    <source>
        <dbReference type="PROSITE" id="PS50110"/>
    </source>
</evidence>
<dbReference type="Gene3D" id="3.30.565.10">
    <property type="entry name" value="Histidine kinase-like ATPase, C-terminal domain"/>
    <property type="match status" value="1"/>
</dbReference>
<dbReference type="SMART" id="SM00448">
    <property type="entry name" value="REC"/>
    <property type="match status" value="1"/>
</dbReference>
<dbReference type="Gene3D" id="3.40.50.2300">
    <property type="match status" value="1"/>
</dbReference>
<evidence type="ECO:0000259" key="7">
    <source>
        <dbReference type="PROSITE" id="PS50112"/>
    </source>
</evidence>
<dbReference type="OrthoDB" id="9796100at2"/>
<dbReference type="AlphaFoldDB" id="A0A5M6IV48"/>
<dbReference type="SMART" id="SM00091">
    <property type="entry name" value="PAS"/>
    <property type="match status" value="1"/>
</dbReference>
<accession>A0A5M6IV48</accession>
<reference evidence="8 9" key="1">
    <citation type="submission" date="2019-09" db="EMBL/GenBank/DDBJ databases">
        <title>Genome sequence of Rhodovastum atsumiense, a diverse member of the Acetobacteraceae family of non-sulfur purple photosynthetic bacteria.</title>
        <authorList>
            <person name="Meyer T."/>
            <person name="Kyndt J."/>
        </authorList>
    </citation>
    <scope>NUCLEOTIDE SEQUENCE [LARGE SCALE GENOMIC DNA]</scope>
    <source>
        <strain evidence="8 9">DSM 21279</strain>
    </source>
</reference>
<dbReference type="InterPro" id="IPR003594">
    <property type="entry name" value="HATPase_dom"/>
</dbReference>
<proteinExistence type="predicted"/>
<dbReference type="SUPFAM" id="SSF55785">
    <property type="entry name" value="PYP-like sensor domain (PAS domain)"/>
    <property type="match status" value="1"/>
</dbReference>
<evidence type="ECO:0000256" key="2">
    <source>
        <dbReference type="ARBA" id="ARBA00012438"/>
    </source>
</evidence>
<dbReference type="PROSITE" id="PS50110">
    <property type="entry name" value="RESPONSE_REGULATORY"/>
    <property type="match status" value="1"/>
</dbReference>
<dbReference type="CDD" id="cd00082">
    <property type="entry name" value="HisKA"/>
    <property type="match status" value="1"/>
</dbReference>
<dbReference type="EC" id="2.7.13.3" evidence="2"/>
<dbReference type="Proteomes" id="UP000325255">
    <property type="component" value="Unassembled WGS sequence"/>
</dbReference>
<comment type="caution">
    <text evidence="8">The sequence shown here is derived from an EMBL/GenBank/DDBJ whole genome shotgun (WGS) entry which is preliminary data.</text>
</comment>
<feature type="modified residue" description="4-aspartylphosphate" evidence="4">
    <location>
        <position position="861"/>
    </location>
</feature>
<name>A0A5M6IV48_9PROT</name>
<dbReference type="InterPro" id="IPR013656">
    <property type="entry name" value="PAS_4"/>
</dbReference>
<dbReference type="InterPro" id="IPR036890">
    <property type="entry name" value="HATPase_C_sf"/>
</dbReference>
<dbReference type="SMART" id="SM00388">
    <property type="entry name" value="HisKA"/>
    <property type="match status" value="1"/>
</dbReference>
<dbReference type="InterPro" id="IPR003661">
    <property type="entry name" value="HisK_dim/P_dom"/>
</dbReference>
<dbReference type="InterPro" id="IPR036097">
    <property type="entry name" value="HisK_dim/P_sf"/>
</dbReference>
<dbReference type="SMART" id="SM00387">
    <property type="entry name" value="HATPase_c"/>
    <property type="match status" value="1"/>
</dbReference>
<feature type="domain" description="PAS" evidence="7">
    <location>
        <begin position="428"/>
        <end position="498"/>
    </location>
</feature>
<dbReference type="PROSITE" id="PS50112">
    <property type="entry name" value="PAS"/>
    <property type="match status" value="1"/>
</dbReference>
<dbReference type="Gene3D" id="3.30.450.20">
    <property type="entry name" value="PAS domain"/>
    <property type="match status" value="1"/>
</dbReference>
<dbReference type="Gene3D" id="1.10.287.130">
    <property type="match status" value="1"/>
</dbReference>
<dbReference type="PANTHER" id="PTHR43065">
    <property type="entry name" value="SENSOR HISTIDINE KINASE"/>
    <property type="match status" value="1"/>
</dbReference>
<evidence type="ECO:0000256" key="3">
    <source>
        <dbReference type="ARBA" id="ARBA00022553"/>
    </source>
</evidence>
<dbReference type="InterPro" id="IPR005467">
    <property type="entry name" value="His_kinase_dom"/>
</dbReference>
<dbReference type="InterPro" id="IPR035965">
    <property type="entry name" value="PAS-like_dom_sf"/>
</dbReference>
<dbReference type="CDD" id="cd00130">
    <property type="entry name" value="PAS"/>
    <property type="match status" value="1"/>
</dbReference>
<evidence type="ECO:0000259" key="5">
    <source>
        <dbReference type="PROSITE" id="PS50109"/>
    </source>
</evidence>
<dbReference type="SUPFAM" id="SSF55874">
    <property type="entry name" value="ATPase domain of HSP90 chaperone/DNA topoisomerase II/histidine kinase"/>
    <property type="match status" value="1"/>
</dbReference>
<comment type="catalytic activity">
    <reaction evidence="1">
        <text>ATP + protein L-histidine = ADP + protein N-phospho-L-histidine.</text>
        <dbReference type="EC" id="2.7.13.3"/>
    </reaction>
</comment>
<evidence type="ECO:0000256" key="1">
    <source>
        <dbReference type="ARBA" id="ARBA00000085"/>
    </source>
</evidence>
<dbReference type="InterPro" id="IPR004358">
    <property type="entry name" value="Sig_transdc_His_kin-like_C"/>
</dbReference>
<evidence type="ECO:0000313" key="9">
    <source>
        <dbReference type="Proteomes" id="UP000325255"/>
    </source>
</evidence>
<dbReference type="PROSITE" id="PS50109">
    <property type="entry name" value="HIS_KIN"/>
    <property type="match status" value="1"/>
</dbReference>
<keyword evidence="3 4" id="KW-0597">Phosphoprotein</keyword>
<dbReference type="Pfam" id="PF02518">
    <property type="entry name" value="HATPase_c"/>
    <property type="match status" value="1"/>
</dbReference>
<dbReference type="Pfam" id="PF00072">
    <property type="entry name" value="Response_reg"/>
    <property type="match status" value="1"/>
</dbReference>
<sequence>MLDRIPLRLFRFLQAPRRIRRRAREVTLVGGLALVLLLGAALAAVLDDRRRALEAAAQELARVADATAAAARLVTDAAQRQLDDVAAGVGAPGEDIAASLRRMVSRTIGARGAVVLSPQGELRAATGEIEATDPALLRREMLPWLQHQAPLPWLGMAGGVLWLAQRLTAPDGTVTGAVALALGGEWLATLAQQAGIDGEGELVLLDADRQRAIVAGPAATASLPAIAALLRDAPVSGPVVLGGSGRRLLAFRPLLPGRLELAVLRGVDDVLAGWWRRATTTAAVLAGVFALLLFAGLRLRHRIVLLQRQNLRHMRQLAQLATISERLSRLRDLTEIAARAESAGRSLLSCECVEVQLCRGPVLPPEPASRQRGVELLSTGGERLGRLVLTRGAGEGFTAEDELLLEQFARAVASALEGATLLADTMRSKSELEMILSTISDGMVVLDPGWVFRYVNAAAARYLQRPCEEMLGACLWELFPGLTGSEMAERLQTAAATGQDAVFTSAYPPLNAWFELRAFPFAGGLTLYFRDVTAQRETEEKLRQAQKLEAIGQLTNGIAHDVNNLLTVILGNLELLALRAEDRERGVPEPEEERGLDITLAEAGLRAGESASRLMHRLLAFSRRQALAPQVVATADLLQSLQPLLDRTLSEQVTLRMHWPADLWLTRVDPAELESAILNLTINAKDAMPGGGTLIIEAANVTIDRVYAAVAGVERTGDHVMISVADTGIGMGKEVMARAFDPFFTTKAPGKGTGLGLSMVYGFTRQSGGHVLIDSEPGQGTMVRLYLPRALPEDGAGEAEVRPGVAGGDETILLVEDNDLVRAHTETMLRGLGYTVVAAPDGATAIRRLVDGLGPDLLLTDVILPGGMTGRDVAERAQRLVPGLKVLFISGYAGNVLMENGRLPPGVDLLGKPFRRSELAARIRAQLAPETAPPLERA</sequence>
<dbReference type="SUPFAM" id="SSF52172">
    <property type="entry name" value="CheY-like"/>
    <property type="match status" value="1"/>
</dbReference>
<dbReference type="EMBL" id="VWPK01000022">
    <property type="protein sequence ID" value="KAA5611275.1"/>
    <property type="molecule type" value="Genomic_DNA"/>
</dbReference>
<dbReference type="InterPro" id="IPR001789">
    <property type="entry name" value="Sig_transdc_resp-reg_receiver"/>
</dbReference>
<feature type="domain" description="Histidine kinase" evidence="5">
    <location>
        <begin position="557"/>
        <end position="791"/>
    </location>
</feature>
<dbReference type="RefSeq" id="WP_150041653.1">
    <property type="nucleotide sequence ID" value="NZ_OW485601.1"/>
</dbReference>
<evidence type="ECO:0000256" key="4">
    <source>
        <dbReference type="PROSITE-ProRule" id="PRU00169"/>
    </source>
</evidence>
<dbReference type="CDD" id="cd18773">
    <property type="entry name" value="PDC1_HK_sensor"/>
    <property type="match status" value="1"/>
</dbReference>
<dbReference type="SUPFAM" id="SSF47384">
    <property type="entry name" value="Homodimeric domain of signal transducing histidine kinase"/>
    <property type="match status" value="1"/>
</dbReference>
<dbReference type="PANTHER" id="PTHR43065:SF49">
    <property type="entry name" value="HISTIDINE KINASE"/>
    <property type="match status" value="1"/>
</dbReference>
<dbReference type="PRINTS" id="PR00344">
    <property type="entry name" value="BCTRLSENSOR"/>
</dbReference>
<dbReference type="Pfam" id="PF00512">
    <property type="entry name" value="HisKA"/>
    <property type="match status" value="1"/>
</dbReference>
<dbReference type="InterPro" id="IPR000014">
    <property type="entry name" value="PAS"/>
</dbReference>
<organism evidence="8 9">
    <name type="scientific">Rhodovastum atsumiense</name>
    <dbReference type="NCBI Taxonomy" id="504468"/>
    <lineage>
        <taxon>Bacteria</taxon>
        <taxon>Pseudomonadati</taxon>
        <taxon>Pseudomonadota</taxon>
        <taxon>Alphaproteobacteria</taxon>
        <taxon>Acetobacterales</taxon>
        <taxon>Acetobacteraceae</taxon>
        <taxon>Rhodovastum</taxon>
    </lineage>
</organism>
<evidence type="ECO:0000313" key="8">
    <source>
        <dbReference type="EMBL" id="KAA5611275.1"/>
    </source>
</evidence>
<keyword evidence="9" id="KW-1185">Reference proteome</keyword>
<protein>
    <recommendedName>
        <fullName evidence="2">histidine kinase</fullName>
        <ecNumber evidence="2">2.7.13.3</ecNumber>
    </recommendedName>
</protein>
<dbReference type="SUPFAM" id="SSF55781">
    <property type="entry name" value="GAF domain-like"/>
    <property type="match status" value="1"/>
</dbReference>